<proteinExistence type="predicted"/>
<evidence type="ECO:0000313" key="2">
    <source>
        <dbReference type="Proteomes" id="UP001362999"/>
    </source>
</evidence>
<dbReference type="AlphaFoldDB" id="A0AAW0CW09"/>
<name>A0AAW0CW09_9AGAR</name>
<reference evidence="1 2" key="1">
    <citation type="journal article" date="2024" name="J Genomics">
        <title>Draft genome sequencing and assembly of Favolaschia claudopus CIRM-BRFM 2984 isolated from oak limbs.</title>
        <authorList>
            <person name="Navarro D."/>
            <person name="Drula E."/>
            <person name="Chaduli D."/>
            <person name="Cazenave R."/>
            <person name="Ahrendt S."/>
            <person name="Wang J."/>
            <person name="Lipzen A."/>
            <person name="Daum C."/>
            <person name="Barry K."/>
            <person name="Grigoriev I.V."/>
            <person name="Favel A."/>
            <person name="Rosso M.N."/>
            <person name="Martin F."/>
        </authorList>
    </citation>
    <scope>NUCLEOTIDE SEQUENCE [LARGE SCALE GENOMIC DNA]</scope>
    <source>
        <strain evidence="1 2">CIRM-BRFM 2984</strain>
    </source>
</reference>
<accession>A0AAW0CW09</accession>
<keyword evidence="2" id="KW-1185">Reference proteome</keyword>
<dbReference type="Proteomes" id="UP001362999">
    <property type="component" value="Unassembled WGS sequence"/>
</dbReference>
<sequence length="171" mass="19759">MALTLTFVNKRVLDSAVVGSDGSAHYTVSTHYAWFGRKFTTITAANGLVGHIHWRKHTFELGGMKTKWSEIRSGRGWWNPHQEYEWHWGDSRAPYRVKFHKLSSELVATPLRGGEATRFQPHHSYVSTKAPVIYLPQESAQKDDIERMFVLMVLIQSDTVYRRRGMIGRVR</sequence>
<protein>
    <submittedName>
        <fullName evidence="1">Uncharacterized protein</fullName>
    </submittedName>
</protein>
<dbReference type="EMBL" id="JAWWNJ010000013">
    <property type="protein sequence ID" value="KAK7042738.1"/>
    <property type="molecule type" value="Genomic_DNA"/>
</dbReference>
<comment type="caution">
    <text evidence="1">The sequence shown here is derived from an EMBL/GenBank/DDBJ whole genome shotgun (WGS) entry which is preliminary data.</text>
</comment>
<gene>
    <name evidence="1" type="ORF">R3P38DRAFT_3449310</name>
</gene>
<organism evidence="1 2">
    <name type="scientific">Favolaschia claudopus</name>
    <dbReference type="NCBI Taxonomy" id="2862362"/>
    <lineage>
        <taxon>Eukaryota</taxon>
        <taxon>Fungi</taxon>
        <taxon>Dikarya</taxon>
        <taxon>Basidiomycota</taxon>
        <taxon>Agaricomycotina</taxon>
        <taxon>Agaricomycetes</taxon>
        <taxon>Agaricomycetidae</taxon>
        <taxon>Agaricales</taxon>
        <taxon>Marasmiineae</taxon>
        <taxon>Mycenaceae</taxon>
        <taxon>Favolaschia</taxon>
    </lineage>
</organism>
<evidence type="ECO:0000313" key="1">
    <source>
        <dbReference type="EMBL" id="KAK7042738.1"/>
    </source>
</evidence>